<reference evidence="3 4" key="1">
    <citation type="submission" date="2021-05" db="EMBL/GenBank/DDBJ databases">
        <title>Kineosporia and Streptomyces sp. nov. two new marine actinobacteria isolated from Coral.</title>
        <authorList>
            <person name="Buangrab K."/>
            <person name="Sutthacheep M."/>
            <person name="Yeemin T."/>
            <person name="Harunari E."/>
            <person name="Igarashi Y."/>
            <person name="Kanchanasin P."/>
            <person name="Tanasupawat S."/>
            <person name="Phongsopitanun W."/>
        </authorList>
    </citation>
    <scope>NUCLEOTIDE SEQUENCE [LARGE SCALE GENOMIC DNA]</scope>
    <source>
        <strain evidence="3 4">J2-2</strain>
    </source>
</reference>
<evidence type="ECO:0000313" key="3">
    <source>
        <dbReference type="EMBL" id="MBT0771862.1"/>
    </source>
</evidence>
<evidence type="ECO:0000313" key="4">
    <source>
        <dbReference type="Proteomes" id="UP001197247"/>
    </source>
</evidence>
<keyword evidence="2" id="KW-0812">Transmembrane</keyword>
<dbReference type="RefSeq" id="WP_214158230.1">
    <property type="nucleotide sequence ID" value="NZ_JAHBAY010000010.1"/>
</dbReference>
<feature type="transmembrane region" description="Helical" evidence="2">
    <location>
        <begin position="6"/>
        <end position="28"/>
    </location>
</feature>
<evidence type="ECO:0000256" key="2">
    <source>
        <dbReference type="SAM" id="Phobius"/>
    </source>
</evidence>
<evidence type="ECO:0000256" key="1">
    <source>
        <dbReference type="SAM" id="MobiDB-lite"/>
    </source>
</evidence>
<name>A0ABS5TL94_9ACTN</name>
<keyword evidence="2" id="KW-1133">Transmembrane helix</keyword>
<sequence length="108" mass="10904">MFVELIGIAAVGLGAPVMTACVFGRVVARQGRSAAAEAALEPDGRPVLAAVTPGLVHDLPLVAPEGAGYGVAGRLLVRAALERAALERQAAGRTDTVTPRTGPHSRAA</sequence>
<accession>A0ABS5TL94</accession>
<protein>
    <submittedName>
        <fullName evidence="3">Uncharacterized protein</fullName>
    </submittedName>
</protein>
<organism evidence="3 4">
    <name type="scientific">Kineosporia corallincola</name>
    <dbReference type="NCBI Taxonomy" id="2835133"/>
    <lineage>
        <taxon>Bacteria</taxon>
        <taxon>Bacillati</taxon>
        <taxon>Actinomycetota</taxon>
        <taxon>Actinomycetes</taxon>
        <taxon>Kineosporiales</taxon>
        <taxon>Kineosporiaceae</taxon>
        <taxon>Kineosporia</taxon>
    </lineage>
</organism>
<feature type="region of interest" description="Disordered" evidence="1">
    <location>
        <begin position="88"/>
        <end position="108"/>
    </location>
</feature>
<gene>
    <name evidence="3" type="ORF">KIH74_23170</name>
</gene>
<dbReference type="EMBL" id="JAHBAY010000010">
    <property type="protein sequence ID" value="MBT0771862.1"/>
    <property type="molecule type" value="Genomic_DNA"/>
</dbReference>
<dbReference type="Proteomes" id="UP001197247">
    <property type="component" value="Unassembled WGS sequence"/>
</dbReference>
<keyword evidence="4" id="KW-1185">Reference proteome</keyword>
<proteinExistence type="predicted"/>
<keyword evidence="2" id="KW-0472">Membrane</keyword>
<comment type="caution">
    <text evidence="3">The sequence shown here is derived from an EMBL/GenBank/DDBJ whole genome shotgun (WGS) entry which is preliminary data.</text>
</comment>